<feature type="binding site" evidence="13">
    <location>
        <position position="311"/>
    </location>
    <ligand>
        <name>L-glutamine</name>
        <dbReference type="ChEBI" id="CHEBI:58359"/>
    </ligand>
</feature>
<evidence type="ECO:0000256" key="6">
    <source>
        <dbReference type="ARBA" id="ARBA00022605"/>
    </source>
</evidence>
<dbReference type="RefSeq" id="WP_027464235.1">
    <property type="nucleotide sequence ID" value="NZ_ATTJ01000001.1"/>
</dbReference>
<dbReference type="Pfam" id="PF00117">
    <property type="entry name" value="GATase"/>
    <property type="match status" value="1"/>
</dbReference>
<evidence type="ECO:0000313" key="15">
    <source>
        <dbReference type="EMBL" id="ASN81856.1"/>
    </source>
</evidence>
<gene>
    <name evidence="13" type="primary">carA</name>
    <name evidence="15" type="ORF">DFI_13430</name>
</gene>
<dbReference type="GO" id="GO:0006207">
    <property type="term" value="P:'de novo' pyrimidine nucleobase biosynthetic process"/>
    <property type="evidence" value="ECO:0007669"/>
    <property type="project" value="InterPro"/>
</dbReference>
<dbReference type="FunFam" id="3.40.50.880:FF:000075">
    <property type="entry name" value="Carbamoyl-phosphate synthase small chain"/>
    <property type="match status" value="1"/>
</dbReference>
<keyword evidence="16" id="KW-1185">Reference proteome</keyword>
<dbReference type="GO" id="GO:0044205">
    <property type="term" value="P:'de novo' UMP biosynthetic process"/>
    <property type="evidence" value="ECO:0007669"/>
    <property type="project" value="UniProtKB-UniRule"/>
</dbReference>
<protein>
    <recommendedName>
        <fullName evidence="13">Carbamoyl phosphate synthase small chain</fullName>
        <ecNumber evidence="13">6.3.5.5</ecNumber>
    </recommendedName>
    <alternativeName>
        <fullName evidence="13">Carbamoyl phosphate synthetase glutamine chain</fullName>
    </alternativeName>
</protein>
<dbReference type="UniPathway" id="UPA00070">
    <property type="reaction ID" value="UER00115"/>
</dbReference>
<feature type="binding site" evidence="13">
    <location>
        <position position="242"/>
    </location>
    <ligand>
        <name>L-glutamine</name>
        <dbReference type="ChEBI" id="CHEBI:58359"/>
    </ligand>
</feature>
<evidence type="ECO:0000256" key="8">
    <source>
        <dbReference type="ARBA" id="ARBA00022840"/>
    </source>
</evidence>
<dbReference type="InterPro" id="IPR006274">
    <property type="entry name" value="CarbamoylP_synth_ssu"/>
</dbReference>
<dbReference type="EC" id="6.3.5.5" evidence="13"/>
<dbReference type="NCBIfam" id="NF009475">
    <property type="entry name" value="PRK12838.1"/>
    <property type="match status" value="1"/>
</dbReference>
<evidence type="ECO:0000313" key="16">
    <source>
        <dbReference type="Proteomes" id="UP000259030"/>
    </source>
</evidence>
<feature type="active site" evidence="13">
    <location>
        <position position="352"/>
    </location>
</feature>
<dbReference type="SUPFAM" id="SSF52317">
    <property type="entry name" value="Class I glutamine amidotransferase-like"/>
    <property type="match status" value="1"/>
</dbReference>
<comment type="subunit">
    <text evidence="13">Composed of two chains; the small (or glutamine) chain promotes the hydrolysis of glutamine to ammonia, which is used by the large (or ammonia) chain to synthesize carbamoyl phosphate. Tetramer of heterodimers (alpha,beta)4.</text>
</comment>
<dbReference type="GO" id="GO:0006526">
    <property type="term" value="P:L-arginine biosynthetic process"/>
    <property type="evidence" value="ECO:0007669"/>
    <property type="project" value="UniProtKB-UniRule"/>
</dbReference>
<evidence type="ECO:0000256" key="1">
    <source>
        <dbReference type="ARBA" id="ARBA00004812"/>
    </source>
</evidence>
<keyword evidence="6 13" id="KW-0028">Amino-acid biosynthesis</keyword>
<keyword evidence="9 13" id="KW-0315">Glutamine amidotransferase</keyword>
<dbReference type="Pfam" id="PF00988">
    <property type="entry name" value="CPSase_sm_chain"/>
    <property type="match status" value="1"/>
</dbReference>
<feature type="binding site" evidence="13">
    <location>
        <position position="240"/>
    </location>
    <ligand>
        <name>L-glutamine</name>
        <dbReference type="ChEBI" id="CHEBI:58359"/>
    </ligand>
</feature>
<feature type="domain" description="Carbamoyl-phosphate synthase small subunit N-terminal" evidence="14">
    <location>
        <begin position="5"/>
        <end position="135"/>
    </location>
</feature>
<feature type="binding site" evidence="13">
    <location>
        <position position="271"/>
    </location>
    <ligand>
        <name>L-glutamine</name>
        <dbReference type="ChEBI" id="CHEBI:58359"/>
    </ligand>
</feature>
<comment type="pathway">
    <text evidence="1 13">Pyrimidine metabolism; UMP biosynthesis via de novo pathway; (S)-dihydroorotate from bicarbonate: step 1/3.</text>
</comment>
<comment type="function">
    <text evidence="13">Small subunit of the glutamine-dependent carbamoyl phosphate synthetase (CPSase). CPSase catalyzes the formation of carbamoyl phosphate from the ammonia moiety of glutamine, carbonate, and phosphate donated by ATP, constituting the first step of 2 biosynthetic pathways, one leading to arginine and/or urea and the other to pyrimidine nucleotides. The small subunit (glutamine amidotransferase) binds and cleaves glutamine to supply the large subunit with the substrate ammonia.</text>
</comment>
<dbReference type="STRING" id="317577.GCA_000419625_01237"/>
<evidence type="ECO:0000256" key="13">
    <source>
        <dbReference type="HAMAP-Rule" id="MF_01209"/>
    </source>
</evidence>
<feature type="active site" evidence="13">
    <location>
        <position position="354"/>
    </location>
</feature>
<comment type="similarity">
    <text evidence="3 13">Belongs to the CarA family.</text>
</comment>
<dbReference type="GO" id="GO:0004088">
    <property type="term" value="F:carbamoyl-phosphate synthase (glutamine-hydrolyzing) activity"/>
    <property type="evidence" value="ECO:0007669"/>
    <property type="project" value="UniProtKB-UniRule"/>
</dbReference>
<keyword evidence="5 13" id="KW-0436">Ligase</keyword>
<dbReference type="InterPro" id="IPR035686">
    <property type="entry name" value="CPSase_GATase1"/>
</dbReference>
<keyword evidence="7 13" id="KW-0547">Nucleotide-binding</keyword>
<keyword evidence="10 13" id="KW-0665">Pyrimidine biosynthesis</keyword>
<dbReference type="PANTHER" id="PTHR43418:SF7">
    <property type="entry name" value="CARBAMOYL-PHOSPHATE SYNTHASE SMALL CHAIN"/>
    <property type="match status" value="1"/>
</dbReference>
<dbReference type="InterPro" id="IPR029062">
    <property type="entry name" value="Class_I_gatase-like"/>
</dbReference>
<proteinExistence type="inferred from homology"/>
<evidence type="ECO:0000256" key="11">
    <source>
        <dbReference type="ARBA" id="ARBA00048816"/>
    </source>
</evidence>
<dbReference type="InterPro" id="IPR002474">
    <property type="entry name" value="CarbamoylP_synth_ssu_N"/>
</dbReference>
<evidence type="ECO:0000256" key="2">
    <source>
        <dbReference type="ARBA" id="ARBA00005077"/>
    </source>
</evidence>
<comment type="pathway">
    <text evidence="2 13">Amino-acid biosynthesis; L-arginine biosynthesis; carbamoyl phosphate from bicarbonate: step 1/1.</text>
</comment>
<dbReference type="PROSITE" id="PS51273">
    <property type="entry name" value="GATASE_TYPE_1"/>
    <property type="match status" value="1"/>
</dbReference>
<feature type="binding site" evidence="13">
    <location>
        <position position="268"/>
    </location>
    <ligand>
        <name>L-glutamine</name>
        <dbReference type="ChEBI" id="CHEBI:58359"/>
    </ligand>
</feature>
<feature type="binding site" evidence="13">
    <location>
        <position position="312"/>
    </location>
    <ligand>
        <name>L-glutamine</name>
        <dbReference type="ChEBI" id="CHEBI:58359"/>
    </ligand>
</feature>
<evidence type="ECO:0000256" key="7">
    <source>
        <dbReference type="ARBA" id="ARBA00022741"/>
    </source>
</evidence>
<comment type="catalytic activity">
    <reaction evidence="12 13">
        <text>L-glutamine + H2O = L-glutamate + NH4(+)</text>
        <dbReference type="Rhea" id="RHEA:15889"/>
        <dbReference type="ChEBI" id="CHEBI:15377"/>
        <dbReference type="ChEBI" id="CHEBI:28938"/>
        <dbReference type="ChEBI" id="CHEBI:29985"/>
        <dbReference type="ChEBI" id="CHEBI:58359"/>
    </reaction>
</comment>
<dbReference type="InterPro" id="IPR036480">
    <property type="entry name" value="CarbP_synth_ssu_N_sf"/>
</dbReference>
<sequence length="394" mass="43522">MIRKERAILALEDGTVYRGYAFGHRGETVGEVVFNTSMTGYQEIMTDPSYNGQIVTITYPHVGNYGVAIYDMESNKPYVRGFISREFSGDYSNYRAQQSLEEFMQAHGVVSIQGIDTRALVRRLRTGGVVKGVIAHRSFTHPEDPYGEFTPAEELVYVQRARDHQDIDGHDMTREVTTPLPYAFPTLRHGKRVVLMDFGIKHTIIERLSEVGIEPIVVPAHTTPAQIMALQPHGLFLSNGPGDPAPLEYAHKTAWEMMGLLPTFGICLGHQILGLAAGGRTFKMKFGHRGGNQPVKNLLNGTVEITAQNHGYAVDIDSIPNGAFVPTHVNLNDGTLEGMAHSRYPVFSVQYHPEASPGPHDSRYLFDRFIEEIDAFDGGTGSPVQKALTGRLGV</sequence>
<feature type="binding site" evidence="13">
    <location>
        <position position="309"/>
    </location>
    <ligand>
        <name>L-glutamine</name>
        <dbReference type="ChEBI" id="CHEBI:58359"/>
    </ligand>
</feature>
<reference evidence="15 16" key="1">
    <citation type="submission" date="2017-05" db="EMBL/GenBank/DDBJ databases">
        <title>The complete genome sequence of Deinococcus ficus isolated from the rhizosphere of the Ficus religiosa L. in Taiwan.</title>
        <authorList>
            <person name="Wu K.-M."/>
            <person name="Liao T.-L."/>
            <person name="Liu Y.-M."/>
            <person name="Young C.-C."/>
            <person name="Tsai S.-F."/>
        </authorList>
    </citation>
    <scope>NUCLEOTIDE SEQUENCE [LARGE SCALE GENOMIC DNA]</scope>
    <source>
        <strain evidence="15 16">CC-FR2-10</strain>
    </source>
</reference>
<dbReference type="Gene3D" id="3.40.50.880">
    <property type="match status" value="1"/>
</dbReference>
<dbReference type="GO" id="GO:0004359">
    <property type="term" value="F:glutaminase activity"/>
    <property type="evidence" value="ECO:0007669"/>
    <property type="project" value="RHEA"/>
</dbReference>
<dbReference type="FunFam" id="3.50.30.20:FF:000001">
    <property type="entry name" value="Carbamoyl-phosphate synthase small chain"/>
    <property type="match status" value="1"/>
</dbReference>
<dbReference type="NCBIfam" id="TIGR01368">
    <property type="entry name" value="CPSaseIIsmall"/>
    <property type="match status" value="1"/>
</dbReference>
<accession>A0A221SZ23</accession>
<name>A0A221SZ23_9DEIO</name>
<evidence type="ECO:0000259" key="14">
    <source>
        <dbReference type="SMART" id="SM01097"/>
    </source>
</evidence>
<dbReference type="SMART" id="SM01097">
    <property type="entry name" value="CPSase_sm_chain"/>
    <property type="match status" value="1"/>
</dbReference>
<dbReference type="OrthoDB" id="9804328at2"/>
<evidence type="ECO:0000256" key="9">
    <source>
        <dbReference type="ARBA" id="ARBA00022962"/>
    </source>
</evidence>
<evidence type="ECO:0000256" key="5">
    <source>
        <dbReference type="ARBA" id="ARBA00022598"/>
    </source>
</evidence>
<evidence type="ECO:0000256" key="10">
    <source>
        <dbReference type="ARBA" id="ARBA00022975"/>
    </source>
</evidence>
<dbReference type="PRINTS" id="PR00096">
    <property type="entry name" value="GATASE"/>
</dbReference>
<dbReference type="Gene3D" id="3.50.30.20">
    <property type="entry name" value="Carbamoyl-phosphate synthase small subunit, N-terminal domain"/>
    <property type="match status" value="1"/>
</dbReference>
<evidence type="ECO:0000256" key="3">
    <source>
        <dbReference type="ARBA" id="ARBA00007800"/>
    </source>
</evidence>
<dbReference type="GO" id="GO:0006541">
    <property type="term" value="P:glutamine metabolic process"/>
    <property type="evidence" value="ECO:0007669"/>
    <property type="project" value="InterPro"/>
</dbReference>
<feature type="binding site" evidence="13">
    <location>
        <position position="49"/>
    </location>
    <ligand>
        <name>L-glutamine</name>
        <dbReference type="ChEBI" id="CHEBI:58359"/>
    </ligand>
</feature>
<dbReference type="Proteomes" id="UP000259030">
    <property type="component" value="Chromosome"/>
</dbReference>
<dbReference type="CDD" id="cd01744">
    <property type="entry name" value="GATase1_CPSase"/>
    <property type="match status" value="1"/>
</dbReference>
<dbReference type="PRINTS" id="PR00097">
    <property type="entry name" value="ANTSNTHASEII"/>
</dbReference>
<comment type="catalytic activity">
    <reaction evidence="11 13">
        <text>hydrogencarbonate + L-glutamine + 2 ATP + H2O = carbamoyl phosphate + L-glutamate + 2 ADP + phosphate + 2 H(+)</text>
        <dbReference type="Rhea" id="RHEA:18633"/>
        <dbReference type="ChEBI" id="CHEBI:15377"/>
        <dbReference type="ChEBI" id="CHEBI:15378"/>
        <dbReference type="ChEBI" id="CHEBI:17544"/>
        <dbReference type="ChEBI" id="CHEBI:29985"/>
        <dbReference type="ChEBI" id="CHEBI:30616"/>
        <dbReference type="ChEBI" id="CHEBI:43474"/>
        <dbReference type="ChEBI" id="CHEBI:58228"/>
        <dbReference type="ChEBI" id="CHEBI:58359"/>
        <dbReference type="ChEBI" id="CHEBI:456216"/>
        <dbReference type="EC" id="6.3.5.5"/>
    </reaction>
</comment>
<dbReference type="InterPro" id="IPR017926">
    <property type="entry name" value="GATASE"/>
</dbReference>
<dbReference type="GO" id="GO:0005524">
    <property type="term" value="F:ATP binding"/>
    <property type="evidence" value="ECO:0007669"/>
    <property type="project" value="UniProtKB-UniRule"/>
</dbReference>
<dbReference type="AlphaFoldDB" id="A0A221SZ23"/>
<evidence type="ECO:0000256" key="4">
    <source>
        <dbReference type="ARBA" id="ARBA00022571"/>
    </source>
</evidence>
<organism evidence="15 16">
    <name type="scientific">Deinococcus ficus</name>
    <dbReference type="NCBI Taxonomy" id="317577"/>
    <lineage>
        <taxon>Bacteria</taxon>
        <taxon>Thermotogati</taxon>
        <taxon>Deinococcota</taxon>
        <taxon>Deinococci</taxon>
        <taxon>Deinococcales</taxon>
        <taxon>Deinococcaceae</taxon>
        <taxon>Deinococcus</taxon>
    </lineage>
</organism>
<keyword evidence="4 13" id="KW-0055">Arginine biosynthesis</keyword>
<dbReference type="PRINTS" id="PR00099">
    <property type="entry name" value="CPSGATASE"/>
</dbReference>
<dbReference type="KEGG" id="dfc:DFI_13430"/>
<keyword evidence="8 13" id="KW-0067">ATP-binding</keyword>
<dbReference type="HAMAP" id="MF_01209">
    <property type="entry name" value="CPSase_S_chain"/>
    <property type="match status" value="1"/>
</dbReference>
<dbReference type="PANTHER" id="PTHR43418">
    <property type="entry name" value="MULTIFUNCTIONAL TRYPTOPHAN BIOSYNTHESIS PROTEIN-RELATED"/>
    <property type="match status" value="1"/>
</dbReference>
<feature type="region of interest" description="CPSase" evidence="13">
    <location>
        <begin position="1"/>
        <end position="191"/>
    </location>
</feature>
<evidence type="ECO:0000256" key="12">
    <source>
        <dbReference type="ARBA" id="ARBA00049285"/>
    </source>
</evidence>
<dbReference type="InterPro" id="IPR050472">
    <property type="entry name" value="Anth_synth/Amidotransfase"/>
</dbReference>
<dbReference type="EMBL" id="CP021081">
    <property type="protein sequence ID" value="ASN81856.1"/>
    <property type="molecule type" value="Genomic_DNA"/>
</dbReference>
<dbReference type="UniPathway" id="UPA00068">
    <property type="reaction ID" value="UER00171"/>
</dbReference>
<feature type="active site" description="Nucleophile" evidence="13">
    <location>
        <position position="267"/>
    </location>
</feature>
<dbReference type="SUPFAM" id="SSF52021">
    <property type="entry name" value="Carbamoyl phosphate synthetase, small subunit N-terminal domain"/>
    <property type="match status" value="1"/>
</dbReference>